<feature type="transmembrane region" description="Helical" evidence="1">
    <location>
        <begin position="39"/>
        <end position="58"/>
    </location>
</feature>
<feature type="transmembrane region" description="Helical" evidence="1">
    <location>
        <begin position="16"/>
        <end position="33"/>
    </location>
</feature>
<sequence>MQRFTPSRRLSESRSLLPLLSIFGFPIFFPLRTPVSVEPYTYSFGGPFLAALWFYQGLVRMVCDISKCISYAQLQWSLTLGRALGFPRQCCGKKIHCQRQAGAR</sequence>
<keyword evidence="1" id="KW-0472">Membrane</keyword>
<keyword evidence="3" id="KW-1185">Reference proteome</keyword>
<name>A0AAD1ZYF7_9LAMI</name>
<evidence type="ECO:0000313" key="2">
    <source>
        <dbReference type="EMBL" id="CAI9775650.1"/>
    </source>
</evidence>
<dbReference type="Proteomes" id="UP000834106">
    <property type="component" value="Chromosome 14"/>
</dbReference>
<protein>
    <submittedName>
        <fullName evidence="2">Uncharacterized protein</fullName>
    </submittedName>
</protein>
<gene>
    <name evidence="2" type="ORF">FPE_LOCUS23080</name>
</gene>
<evidence type="ECO:0000313" key="3">
    <source>
        <dbReference type="Proteomes" id="UP000834106"/>
    </source>
</evidence>
<reference evidence="2" key="1">
    <citation type="submission" date="2023-05" db="EMBL/GenBank/DDBJ databases">
        <authorList>
            <person name="Huff M."/>
        </authorList>
    </citation>
    <scope>NUCLEOTIDE SEQUENCE</scope>
</reference>
<evidence type="ECO:0000256" key="1">
    <source>
        <dbReference type="SAM" id="Phobius"/>
    </source>
</evidence>
<accession>A0AAD1ZYF7</accession>
<keyword evidence="1" id="KW-0812">Transmembrane</keyword>
<proteinExistence type="predicted"/>
<dbReference type="EMBL" id="OU503049">
    <property type="protein sequence ID" value="CAI9775650.1"/>
    <property type="molecule type" value="Genomic_DNA"/>
</dbReference>
<keyword evidence="1" id="KW-1133">Transmembrane helix</keyword>
<organism evidence="2 3">
    <name type="scientific">Fraxinus pennsylvanica</name>
    <dbReference type="NCBI Taxonomy" id="56036"/>
    <lineage>
        <taxon>Eukaryota</taxon>
        <taxon>Viridiplantae</taxon>
        <taxon>Streptophyta</taxon>
        <taxon>Embryophyta</taxon>
        <taxon>Tracheophyta</taxon>
        <taxon>Spermatophyta</taxon>
        <taxon>Magnoliopsida</taxon>
        <taxon>eudicotyledons</taxon>
        <taxon>Gunneridae</taxon>
        <taxon>Pentapetalae</taxon>
        <taxon>asterids</taxon>
        <taxon>lamiids</taxon>
        <taxon>Lamiales</taxon>
        <taxon>Oleaceae</taxon>
        <taxon>Oleeae</taxon>
        <taxon>Fraxinus</taxon>
    </lineage>
</organism>
<dbReference type="AlphaFoldDB" id="A0AAD1ZYF7"/>